<feature type="compositionally biased region" description="Basic and acidic residues" evidence="1">
    <location>
        <begin position="41"/>
        <end position="51"/>
    </location>
</feature>
<evidence type="ECO:0000256" key="1">
    <source>
        <dbReference type="SAM" id="MobiDB-lite"/>
    </source>
</evidence>
<feature type="region of interest" description="Disordered" evidence="1">
    <location>
        <begin position="30"/>
        <end position="51"/>
    </location>
</feature>
<organism evidence="2 3">
    <name type="scientific">Ensete ventricosum</name>
    <name type="common">Abyssinian banana</name>
    <name type="synonym">Musa ensete</name>
    <dbReference type="NCBI Taxonomy" id="4639"/>
    <lineage>
        <taxon>Eukaryota</taxon>
        <taxon>Viridiplantae</taxon>
        <taxon>Streptophyta</taxon>
        <taxon>Embryophyta</taxon>
        <taxon>Tracheophyta</taxon>
        <taxon>Spermatophyta</taxon>
        <taxon>Magnoliopsida</taxon>
        <taxon>Liliopsida</taxon>
        <taxon>Zingiberales</taxon>
        <taxon>Musaceae</taxon>
        <taxon>Ensete</taxon>
    </lineage>
</organism>
<accession>A0A427AVW5</accession>
<dbReference type="EMBL" id="AMZH03001163">
    <property type="protein sequence ID" value="RRT80355.1"/>
    <property type="molecule type" value="Genomic_DNA"/>
</dbReference>
<reference evidence="2 3" key="1">
    <citation type="journal article" date="2014" name="Agronomy (Basel)">
        <title>A Draft Genome Sequence for Ensete ventricosum, the Drought-Tolerant Tree Against Hunger.</title>
        <authorList>
            <person name="Harrison J."/>
            <person name="Moore K.A."/>
            <person name="Paszkiewicz K."/>
            <person name="Jones T."/>
            <person name="Grant M."/>
            <person name="Ambacheew D."/>
            <person name="Muzemil S."/>
            <person name="Studholme D.J."/>
        </authorList>
    </citation>
    <scope>NUCLEOTIDE SEQUENCE [LARGE SCALE GENOMIC DNA]</scope>
</reference>
<sequence length="79" mass="8755">MLPRSPTHLGPLCDFMWDPLVGPRTLEGGGSDILLGRGRRPTAEPRARDLSNAWRPRDLREPFDCLYLVPTAGISPQST</sequence>
<gene>
    <name evidence="2" type="ORF">B296_00012059</name>
</gene>
<comment type="caution">
    <text evidence="2">The sequence shown here is derived from an EMBL/GenBank/DDBJ whole genome shotgun (WGS) entry which is preliminary data.</text>
</comment>
<dbReference type="Proteomes" id="UP000287651">
    <property type="component" value="Unassembled WGS sequence"/>
</dbReference>
<name>A0A427AVW5_ENSVE</name>
<proteinExistence type="predicted"/>
<protein>
    <submittedName>
        <fullName evidence="2">Uncharacterized protein</fullName>
    </submittedName>
</protein>
<evidence type="ECO:0000313" key="3">
    <source>
        <dbReference type="Proteomes" id="UP000287651"/>
    </source>
</evidence>
<dbReference type="AlphaFoldDB" id="A0A427AVW5"/>
<evidence type="ECO:0000313" key="2">
    <source>
        <dbReference type="EMBL" id="RRT80355.1"/>
    </source>
</evidence>